<sequence>MPKRNQRTNRLLSLLSDDDYERLRSHLSPVVFDYRKSLYEASRLIERVYFPVDGVASLVVTTAEGASAEVGTIGSEGMVGLPICLGDRDSPSSVYVQVPGKALEMDARLFRGELDRSPTLNLIMLRYAHAFFNQVAQSAACAHLHRVEQRCCRWLLMTRERMPSADFLLTQEFLGMMLGVRRTTVTDVMGGLQKAGLIRYRRGHVTILDHEALQQRACECYEISKLEFDRLLGDTTVAPRTDKKHRLISEVG</sequence>
<evidence type="ECO:0000313" key="6">
    <source>
        <dbReference type="EMBL" id="SHH66653.1"/>
    </source>
</evidence>
<dbReference type="InterPro" id="IPR000595">
    <property type="entry name" value="cNMP-bd_dom"/>
</dbReference>
<dbReference type="RefSeq" id="WP_079607518.1">
    <property type="nucleotide sequence ID" value="NZ_LT670817.1"/>
</dbReference>
<dbReference type="PANTHER" id="PTHR24567">
    <property type="entry name" value="CRP FAMILY TRANSCRIPTIONAL REGULATORY PROTEIN"/>
    <property type="match status" value="1"/>
</dbReference>
<dbReference type="Gene3D" id="1.10.10.10">
    <property type="entry name" value="Winged helix-like DNA-binding domain superfamily/Winged helix DNA-binding domain"/>
    <property type="match status" value="1"/>
</dbReference>
<dbReference type="PROSITE" id="PS50042">
    <property type="entry name" value="CNMP_BINDING_3"/>
    <property type="match status" value="1"/>
</dbReference>
<dbReference type="Pfam" id="PF13545">
    <property type="entry name" value="HTH_Crp_2"/>
    <property type="match status" value="1"/>
</dbReference>
<keyword evidence="3" id="KW-0804">Transcription</keyword>
<dbReference type="InterPro" id="IPR018490">
    <property type="entry name" value="cNMP-bd_dom_sf"/>
</dbReference>
<dbReference type="GO" id="GO:0003700">
    <property type="term" value="F:DNA-binding transcription factor activity"/>
    <property type="evidence" value="ECO:0007669"/>
    <property type="project" value="TreeGrafter"/>
</dbReference>
<dbReference type="InterPro" id="IPR014710">
    <property type="entry name" value="RmlC-like_jellyroll"/>
</dbReference>
<keyword evidence="6" id="KW-0418">Kinase</keyword>
<name>A0A1M5UV86_9BRAD</name>
<dbReference type="AlphaFoldDB" id="A0A1M5UV86"/>
<keyword evidence="6" id="KW-0808">Transferase</keyword>
<dbReference type="OrthoDB" id="7506088at2"/>
<dbReference type="PROSITE" id="PS51063">
    <property type="entry name" value="HTH_CRP_2"/>
    <property type="match status" value="1"/>
</dbReference>
<accession>A0A1M5UV86</accession>
<dbReference type="Gene3D" id="2.60.120.10">
    <property type="entry name" value="Jelly Rolls"/>
    <property type="match status" value="1"/>
</dbReference>
<dbReference type="GO" id="GO:0003677">
    <property type="term" value="F:DNA binding"/>
    <property type="evidence" value="ECO:0007669"/>
    <property type="project" value="UniProtKB-KW"/>
</dbReference>
<dbReference type="InterPro" id="IPR012318">
    <property type="entry name" value="HTH_CRP"/>
</dbReference>
<reference evidence="6 7" key="1">
    <citation type="submission" date="2016-11" db="EMBL/GenBank/DDBJ databases">
        <authorList>
            <person name="Jaros S."/>
            <person name="Januszkiewicz K."/>
            <person name="Wedrychowicz H."/>
        </authorList>
    </citation>
    <scope>NUCLEOTIDE SEQUENCE [LARGE SCALE GENOMIC DNA]</scope>
    <source>
        <strain evidence="6 7">GAS138</strain>
    </source>
</reference>
<keyword evidence="2" id="KW-0238">DNA-binding</keyword>
<evidence type="ECO:0000313" key="7">
    <source>
        <dbReference type="Proteomes" id="UP000189796"/>
    </source>
</evidence>
<dbReference type="InterPro" id="IPR036390">
    <property type="entry name" value="WH_DNA-bd_sf"/>
</dbReference>
<dbReference type="PANTHER" id="PTHR24567:SF74">
    <property type="entry name" value="HTH-TYPE TRANSCRIPTIONAL REGULATOR ARCR"/>
    <property type="match status" value="1"/>
</dbReference>
<dbReference type="SMART" id="SM00419">
    <property type="entry name" value="HTH_CRP"/>
    <property type="match status" value="1"/>
</dbReference>
<evidence type="ECO:0000259" key="5">
    <source>
        <dbReference type="PROSITE" id="PS51063"/>
    </source>
</evidence>
<dbReference type="EMBL" id="LT670817">
    <property type="protein sequence ID" value="SHH66653.1"/>
    <property type="molecule type" value="Genomic_DNA"/>
</dbReference>
<keyword evidence="1" id="KW-0805">Transcription regulation</keyword>
<dbReference type="CDD" id="cd00038">
    <property type="entry name" value="CAP_ED"/>
    <property type="match status" value="1"/>
</dbReference>
<evidence type="ECO:0000256" key="2">
    <source>
        <dbReference type="ARBA" id="ARBA00023125"/>
    </source>
</evidence>
<dbReference type="Proteomes" id="UP000189796">
    <property type="component" value="Chromosome I"/>
</dbReference>
<dbReference type="InterPro" id="IPR050397">
    <property type="entry name" value="Env_Response_Regulators"/>
</dbReference>
<proteinExistence type="predicted"/>
<protein>
    <submittedName>
        <fullName evidence="6">cAMP-binding domain of CRP or a regulatory subunit of cAMP-dependent protein kinases</fullName>
    </submittedName>
</protein>
<gene>
    <name evidence="6" type="ORF">SAMN05443248_5605</name>
</gene>
<evidence type="ECO:0000259" key="4">
    <source>
        <dbReference type="PROSITE" id="PS50042"/>
    </source>
</evidence>
<dbReference type="SUPFAM" id="SSF51206">
    <property type="entry name" value="cAMP-binding domain-like"/>
    <property type="match status" value="1"/>
</dbReference>
<evidence type="ECO:0000256" key="1">
    <source>
        <dbReference type="ARBA" id="ARBA00023015"/>
    </source>
</evidence>
<feature type="domain" description="Cyclic nucleotide-binding" evidence="4">
    <location>
        <begin position="11"/>
        <end position="111"/>
    </location>
</feature>
<dbReference type="SMART" id="SM00100">
    <property type="entry name" value="cNMP"/>
    <property type="match status" value="1"/>
</dbReference>
<dbReference type="GO" id="GO:0016301">
    <property type="term" value="F:kinase activity"/>
    <property type="evidence" value="ECO:0007669"/>
    <property type="project" value="UniProtKB-KW"/>
</dbReference>
<organism evidence="6 7">
    <name type="scientific">Bradyrhizobium erythrophlei</name>
    <dbReference type="NCBI Taxonomy" id="1437360"/>
    <lineage>
        <taxon>Bacteria</taxon>
        <taxon>Pseudomonadati</taxon>
        <taxon>Pseudomonadota</taxon>
        <taxon>Alphaproteobacteria</taxon>
        <taxon>Hyphomicrobiales</taxon>
        <taxon>Nitrobacteraceae</taxon>
        <taxon>Bradyrhizobium</taxon>
    </lineage>
</organism>
<evidence type="ECO:0000256" key="3">
    <source>
        <dbReference type="ARBA" id="ARBA00023163"/>
    </source>
</evidence>
<dbReference type="InterPro" id="IPR036388">
    <property type="entry name" value="WH-like_DNA-bd_sf"/>
</dbReference>
<dbReference type="SUPFAM" id="SSF46785">
    <property type="entry name" value="Winged helix' DNA-binding domain"/>
    <property type="match status" value="1"/>
</dbReference>
<dbReference type="GO" id="GO:0005829">
    <property type="term" value="C:cytosol"/>
    <property type="evidence" value="ECO:0007669"/>
    <property type="project" value="TreeGrafter"/>
</dbReference>
<feature type="domain" description="HTH crp-type" evidence="5">
    <location>
        <begin position="145"/>
        <end position="211"/>
    </location>
</feature>